<dbReference type="OrthoDB" id="9798857at2"/>
<dbReference type="Gene3D" id="1.10.10.60">
    <property type="entry name" value="Homeodomain-like"/>
    <property type="match status" value="1"/>
</dbReference>
<accession>A0A085WAE9</accession>
<dbReference type="PANTHER" id="PTHR47506">
    <property type="entry name" value="TRANSCRIPTIONAL REGULATORY PROTEIN"/>
    <property type="match status" value="1"/>
</dbReference>
<dbReference type="AlphaFoldDB" id="A0A085WAE9"/>
<dbReference type="RefSeq" id="WP_044193584.1">
    <property type="nucleotide sequence ID" value="NZ_JMCB01000013.1"/>
</dbReference>
<dbReference type="GO" id="GO:0003677">
    <property type="term" value="F:DNA binding"/>
    <property type="evidence" value="ECO:0007669"/>
    <property type="project" value="UniProtKB-UniRule"/>
</dbReference>
<dbReference type="InterPro" id="IPR009057">
    <property type="entry name" value="Homeodomain-like_sf"/>
</dbReference>
<evidence type="ECO:0000259" key="5">
    <source>
        <dbReference type="PROSITE" id="PS50977"/>
    </source>
</evidence>
<evidence type="ECO:0000256" key="1">
    <source>
        <dbReference type="ARBA" id="ARBA00023015"/>
    </source>
</evidence>
<dbReference type="InterPro" id="IPR001647">
    <property type="entry name" value="HTH_TetR"/>
</dbReference>
<keyword evidence="3" id="KW-0804">Transcription</keyword>
<dbReference type="PATRIC" id="fig|394096.3.peg.6017"/>
<proteinExistence type="predicted"/>
<gene>
    <name evidence="6" type="ORF">DB31_1680</name>
</gene>
<evidence type="ECO:0000256" key="2">
    <source>
        <dbReference type="ARBA" id="ARBA00023125"/>
    </source>
</evidence>
<evidence type="ECO:0000313" key="7">
    <source>
        <dbReference type="Proteomes" id="UP000028725"/>
    </source>
</evidence>
<dbReference type="PRINTS" id="PR00455">
    <property type="entry name" value="HTHTETR"/>
</dbReference>
<dbReference type="EMBL" id="JMCB01000013">
    <property type="protein sequence ID" value="KFE64662.1"/>
    <property type="molecule type" value="Genomic_DNA"/>
</dbReference>
<dbReference type="Pfam" id="PF00440">
    <property type="entry name" value="TetR_N"/>
    <property type="match status" value="1"/>
</dbReference>
<feature type="domain" description="HTH tetR-type" evidence="5">
    <location>
        <begin position="9"/>
        <end position="69"/>
    </location>
</feature>
<dbReference type="STRING" id="394096.DB31_1680"/>
<dbReference type="PROSITE" id="PS50977">
    <property type="entry name" value="HTH_TETR_2"/>
    <property type="match status" value="1"/>
</dbReference>
<dbReference type="SUPFAM" id="SSF46689">
    <property type="entry name" value="Homeodomain-like"/>
    <property type="match status" value="1"/>
</dbReference>
<evidence type="ECO:0000256" key="4">
    <source>
        <dbReference type="PROSITE-ProRule" id="PRU00335"/>
    </source>
</evidence>
<dbReference type="InterPro" id="IPR036271">
    <property type="entry name" value="Tet_transcr_reg_TetR-rel_C_sf"/>
</dbReference>
<sequence>MKVSREQAEANRARIIEVAGELFREKGFDGIGVADLMKAAGLTHGGFYGHFKSKDDLAAQACEQAMAGTLKKWNKYVAESSDEPLALLVSQYLSTRHRDNPSKGCLFASLGGETVRQSSTVRRTVTAGLRSMIDLLTGLVPGRSKAARREKAIATMSGMVGALVLARAVDDNALSEEILRAAVATFGQKQTARAEEEAGAS</sequence>
<dbReference type="Proteomes" id="UP000028725">
    <property type="component" value="Unassembled WGS sequence"/>
</dbReference>
<evidence type="ECO:0000256" key="3">
    <source>
        <dbReference type="ARBA" id="ARBA00023163"/>
    </source>
</evidence>
<keyword evidence="2 4" id="KW-0238">DNA-binding</keyword>
<keyword evidence="1" id="KW-0805">Transcription regulation</keyword>
<protein>
    <submittedName>
        <fullName evidence="6">Transcriptional regulator, TetR family protein</fullName>
    </submittedName>
</protein>
<dbReference type="SUPFAM" id="SSF48498">
    <property type="entry name" value="Tetracyclin repressor-like, C-terminal domain"/>
    <property type="match status" value="1"/>
</dbReference>
<keyword evidence="7" id="KW-1185">Reference proteome</keyword>
<name>A0A085WAE9_9BACT</name>
<reference evidence="6 7" key="1">
    <citation type="submission" date="2014-04" db="EMBL/GenBank/DDBJ databases">
        <title>Genome assembly of Hyalangium minutum DSM 14724.</title>
        <authorList>
            <person name="Sharma G."/>
            <person name="Subramanian S."/>
        </authorList>
    </citation>
    <scope>NUCLEOTIDE SEQUENCE [LARGE SCALE GENOMIC DNA]</scope>
    <source>
        <strain evidence="6 7">DSM 14724</strain>
    </source>
</reference>
<evidence type="ECO:0000313" key="6">
    <source>
        <dbReference type="EMBL" id="KFE64662.1"/>
    </source>
</evidence>
<dbReference type="Gene3D" id="1.10.357.10">
    <property type="entry name" value="Tetracycline Repressor, domain 2"/>
    <property type="match status" value="1"/>
</dbReference>
<feature type="DNA-binding region" description="H-T-H motif" evidence="4">
    <location>
        <begin position="32"/>
        <end position="51"/>
    </location>
</feature>
<organism evidence="6 7">
    <name type="scientific">Hyalangium minutum</name>
    <dbReference type="NCBI Taxonomy" id="394096"/>
    <lineage>
        <taxon>Bacteria</taxon>
        <taxon>Pseudomonadati</taxon>
        <taxon>Myxococcota</taxon>
        <taxon>Myxococcia</taxon>
        <taxon>Myxococcales</taxon>
        <taxon>Cystobacterineae</taxon>
        <taxon>Archangiaceae</taxon>
        <taxon>Hyalangium</taxon>
    </lineage>
</organism>
<comment type="caution">
    <text evidence="6">The sequence shown here is derived from an EMBL/GenBank/DDBJ whole genome shotgun (WGS) entry which is preliminary data.</text>
</comment>
<dbReference type="PANTHER" id="PTHR47506:SF7">
    <property type="entry name" value="TRANSCRIPTIONAL REGULATORY PROTEIN"/>
    <property type="match status" value="1"/>
</dbReference>